<feature type="transmembrane region" description="Helical" evidence="1">
    <location>
        <begin position="111"/>
        <end position="132"/>
    </location>
</feature>
<feature type="transmembrane region" description="Helical" evidence="1">
    <location>
        <begin position="12"/>
        <end position="31"/>
    </location>
</feature>
<name>A0A8J3A8T1_9PROT</name>
<keyword evidence="1" id="KW-0472">Membrane</keyword>
<reference evidence="3 5" key="2">
    <citation type="submission" date="2020-02" db="EMBL/GenBank/DDBJ databases">
        <title>Genome sequence of Parvularcula flava strain NH6-79.</title>
        <authorList>
            <person name="Abdul Karim M.H."/>
            <person name="Lam M.Q."/>
            <person name="Chen S.J."/>
            <person name="Yahya A."/>
            <person name="Shahir S."/>
            <person name="Shamsir M.S."/>
            <person name="Chong C.S."/>
        </authorList>
    </citation>
    <scope>NUCLEOTIDE SEQUENCE [LARGE SCALE GENOMIC DNA]</scope>
    <source>
        <strain evidence="3 5">NH6-79</strain>
    </source>
</reference>
<organism evidence="2 4">
    <name type="scientific">Aquisalinus luteolus</name>
    <dbReference type="NCBI Taxonomy" id="1566827"/>
    <lineage>
        <taxon>Bacteria</taxon>
        <taxon>Pseudomonadati</taxon>
        <taxon>Pseudomonadota</taxon>
        <taxon>Alphaproteobacteria</taxon>
        <taxon>Parvularculales</taxon>
        <taxon>Parvularculaceae</taxon>
        <taxon>Aquisalinus</taxon>
    </lineage>
</organism>
<evidence type="ECO:0000256" key="1">
    <source>
        <dbReference type="SAM" id="Phobius"/>
    </source>
</evidence>
<dbReference type="Pfam" id="PF14108">
    <property type="entry name" value="ABA4-like"/>
    <property type="match status" value="1"/>
</dbReference>
<feature type="transmembrane region" description="Helical" evidence="1">
    <location>
        <begin position="79"/>
        <end position="99"/>
    </location>
</feature>
<proteinExistence type="predicted"/>
<evidence type="ECO:0000313" key="3">
    <source>
        <dbReference type="EMBL" id="NHK29103.1"/>
    </source>
</evidence>
<comment type="caution">
    <text evidence="2">The sequence shown here is derived from an EMBL/GenBank/DDBJ whole genome shotgun (WGS) entry which is preliminary data.</text>
</comment>
<dbReference type="Proteomes" id="UP000621856">
    <property type="component" value="Unassembled WGS sequence"/>
</dbReference>
<feature type="transmembrane region" description="Helical" evidence="1">
    <location>
        <begin position="38"/>
        <end position="59"/>
    </location>
</feature>
<dbReference type="RefSeq" id="WP_155141795.1">
    <property type="nucleotide sequence ID" value="NZ_BMGZ01000003.1"/>
</dbReference>
<dbReference type="AlphaFoldDB" id="A0A8J3A8T1"/>
<keyword evidence="1" id="KW-0812">Transmembrane</keyword>
<reference evidence="2" key="3">
    <citation type="submission" date="2020-09" db="EMBL/GenBank/DDBJ databases">
        <authorList>
            <person name="Sun Q."/>
            <person name="Zhou Y."/>
        </authorList>
    </citation>
    <scope>NUCLEOTIDE SEQUENCE</scope>
    <source>
        <strain evidence="2">CGMCC 1.14984</strain>
    </source>
</reference>
<evidence type="ECO:0000313" key="5">
    <source>
        <dbReference type="Proteomes" id="UP000818603"/>
    </source>
</evidence>
<dbReference type="EMBL" id="VCJR02000003">
    <property type="protein sequence ID" value="NHK29103.1"/>
    <property type="molecule type" value="Genomic_DNA"/>
</dbReference>
<dbReference type="Proteomes" id="UP000818603">
    <property type="component" value="Unassembled WGS sequence"/>
</dbReference>
<accession>A0A8J3A8T1</accession>
<keyword evidence="1" id="KW-1133">Transmembrane helix</keyword>
<evidence type="ECO:0000313" key="2">
    <source>
        <dbReference type="EMBL" id="GGI00295.1"/>
    </source>
</evidence>
<reference evidence="2" key="1">
    <citation type="journal article" date="2014" name="Int. J. Syst. Evol. Microbiol.">
        <title>Complete genome sequence of Corynebacterium casei LMG S-19264T (=DSM 44701T), isolated from a smear-ripened cheese.</title>
        <authorList>
            <consortium name="US DOE Joint Genome Institute (JGI-PGF)"/>
            <person name="Walter F."/>
            <person name="Albersmeier A."/>
            <person name="Kalinowski J."/>
            <person name="Ruckert C."/>
        </authorList>
    </citation>
    <scope>NUCLEOTIDE SEQUENCE</scope>
    <source>
        <strain evidence="2">CGMCC 1.14984</strain>
    </source>
</reference>
<dbReference type="EMBL" id="BMGZ01000003">
    <property type="protein sequence ID" value="GGI00295.1"/>
    <property type="molecule type" value="Genomic_DNA"/>
</dbReference>
<dbReference type="InterPro" id="IPR025461">
    <property type="entry name" value="ABA4-like"/>
</dbReference>
<evidence type="ECO:0000313" key="4">
    <source>
        <dbReference type="Proteomes" id="UP000621856"/>
    </source>
</evidence>
<keyword evidence="5" id="KW-1185">Reference proteome</keyword>
<sequence length="149" mass="16204">MFADFDTLFGWSNNLALIGWLLLILLPRWTWLTTTTGIIIPALLSVFYGGLAMASFATIDGGGFGSIDQVRALFTSDAGLLAGWVHYLAFDLAIGTWIARRSDEQGLSRLVQTPILIATFLFGPLGFLLHVLTGTAWRALETRKGEVAA</sequence>
<gene>
    <name evidence="3" type="ORF">FF098_014365</name>
    <name evidence="2" type="ORF">GCM10011355_28250</name>
</gene>
<protein>
    <submittedName>
        <fullName evidence="3">DUF4281 domain-containing protein</fullName>
    </submittedName>
</protein>